<dbReference type="OrthoDB" id="9826453at2"/>
<dbReference type="RefSeq" id="WP_148063920.1">
    <property type="nucleotide sequence ID" value="NZ_VRYZ01000003.1"/>
</dbReference>
<evidence type="ECO:0000313" key="1">
    <source>
        <dbReference type="EMBL" id="TXS92550.1"/>
    </source>
</evidence>
<reference evidence="1 2" key="1">
    <citation type="submission" date="2019-08" db="EMBL/GenBank/DDBJ databases">
        <title>Parahaliea maris sp. nov., isolated from the surface seawater.</title>
        <authorList>
            <person name="Liu Y."/>
        </authorList>
    </citation>
    <scope>NUCLEOTIDE SEQUENCE [LARGE SCALE GENOMIC DNA]</scope>
    <source>
        <strain evidence="1 2">S2-26</strain>
    </source>
</reference>
<dbReference type="Proteomes" id="UP000321933">
    <property type="component" value="Unassembled WGS sequence"/>
</dbReference>
<protein>
    <submittedName>
        <fullName evidence="1">Uncharacterized protein</fullName>
    </submittedName>
</protein>
<proteinExistence type="predicted"/>
<accession>A0A5C8ZYF3</accession>
<organism evidence="1 2">
    <name type="scientific">Parahaliea aestuarii</name>
    <dbReference type="NCBI Taxonomy" id="1852021"/>
    <lineage>
        <taxon>Bacteria</taxon>
        <taxon>Pseudomonadati</taxon>
        <taxon>Pseudomonadota</taxon>
        <taxon>Gammaproteobacteria</taxon>
        <taxon>Cellvibrionales</taxon>
        <taxon>Halieaceae</taxon>
        <taxon>Parahaliea</taxon>
    </lineage>
</organism>
<evidence type="ECO:0000313" key="2">
    <source>
        <dbReference type="Proteomes" id="UP000321933"/>
    </source>
</evidence>
<keyword evidence="2" id="KW-1185">Reference proteome</keyword>
<sequence length="144" mass="16084">MMQLSVIPGDSIGAFVIGWPRHAVNEHCGEPDGTFRKSPLSKTIVDSYELEQCQVFYDESDCAEYIEASRKAGIDLIYFGHSLFDLSVEELLSLLSTEEVVEEDNGCSYIFPKIGMALWRSSTEQALFDTVGVGALSYFQEHQT</sequence>
<dbReference type="EMBL" id="VRYZ01000003">
    <property type="protein sequence ID" value="TXS92550.1"/>
    <property type="molecule type" value="Genomic_DNA"/>
</dbReference>
<gene>
    <name evidence="1" type="ORF">FVW59_09045</name>
</gene>
<name>A0A5C8ZYF3_9GAMM</name>
<comment type="caution">
    <text evidence="1">The sequence shown here is derived from an EMBL/GenBank/DDBJ whole genome shotgun (WGS) entry which is preliminary data.</text>
</comment>
<dbReference type="AlphaFoldDB" id="A0A5C8ZYF3"/>